<dbReference type="Proteomes" id="UP000184543">
    <property type="component" value="Unassembled WGS sequence"/>
</dbReference>
<dbReference type="OrthoDB" id="977000at2"/>
<dbReference type="GO" id="GO:0000160">
    <property type="term" value="P:phosphorelay signal transduction system"/>
    <property type="evidence" value="ECO:0007669"/>
    <property type="project" value="UniProtKB-KW"/>
</dbReference>
<dbReference type="InterPro" id="IPR019734">
    <property type="entry name" value="TPR_rpt"/>
</dbReference>
<feature type="signal peptide" evidence="13">
    <location>
        <begin position="1"/>
        <end position="21"/>
    </location>
</feature>
<keyword evidence="8 12" id="KW-1133">Transmembrane helix</keyword>
<dbReference type="PRINTS" id="PR00344">
    <property type="entry name" value="BCTRLSENSOR"/>
</dbReference>
<dbReference type="CDD" id="cd16917">
    <property type="entry name" value="HATPase_UhpB-NarQ-NarX-like"/>
    <property type="match status" value="1"/>
</dbReference>
<dbReference type="InterPro" id="IPR050482">
    <property type="entry name" value="Sensor_HK_TwoCompSys"/>
</dbReference>
<evidence type="ECO:0000313" key="16">
    <source>
        <dbReference type="Proteomes" id="UP000184543"/>
    </source>
</evidence>
<dbReference type="STRING" id="192903.SAMN04488513_102320"/>
<dbReference type="InterPro" id="IPR004358">
    <property type="entry name" value="Sig_transdc_His_kin-like_C"/>
</dbReference>
<dbReference type="InterPro" id="IPR036890">
    <property type="entry name" value="HATPase_C_sf"/>
</dbReference>
<dbReference type="PANTHER" id="PTHR24421:SF37">
    <property type="entry name" value="SENSOR HISTIDINE KINASE NARS"/>
    <property type="match status" value="1"/>
</dbReference>
<protein>
    <recommendedName>
        <fullName evidence="3">histidine kinase</fullName>
        <ecNumber evidence="3">2.7.13.3</ecNumber>
    </recommendedName>
</protein>
<dbReference type="PROSITE" id="PS50005">
    <property type="entry name" value="TPR"/>
    <property type="match status" value="2"/>
</dbReference>
<gene>
    <name evidence="15" type="ORF">SAMN04488513_102320</name>
</gene>
<keyword evidence="13" id="KW-0732">Signal</keyword>
<evidence type="ECO:0000259" key="14">
    <source>
        <dbReference type="PROSITE" id="PS50109"/>
    </source>
</evidence>
<name>A0A1M6F722_9FLAO</name>
<evidence type="ECO:0000256" key="8">
    <source>
        <dbReference type="ARBA" id="ARBA00022989"/>
    </source>
</evidence>
<dbReference type="SMART" id="SM00028">
    <property type="entry name" value="TPR"/>
    <property type="match status" value="5"/>
</dbReference>
<dbReference type="GO" id="GO:0005886">
    <property type="term" value="C:plasma membrane"/>
    <property type="evidence" value="ECO:0007669"/>
    <property type="project" value="UniProtKB-SubCell"/>
</dbReference>
<evidence type="ECO:0000256" key="5">
    <source>
        <dbReference type="ARBA" id="ARBA00022679"/>
    </source>
</evidence>
<evidence type="ECO:0000256" key="7">
    <source>
        <dbReference type="ARBA" id="ARBA00022777"/>
    </source>
</evidence>
<proteinExistence type="predicted"/>
<evidence type="ECO:0000256" key="1">
    <source>
        <dbReference type="ARBA" id="ARBA00000085"/>
    </source>
</evidence>
<evidence type="ECO:0000256" key="3">
    <source>
        <dbReference type="ARBA" id="ARBA00012438"/>
    </source>
</evidence>
<evidence type="ECO:0000256" key="9">
    <source>
        <dbReference type="ARBA" id="ARBA00023012"/>
    </source>
</evidence>
<dbReference type="Gene3D" id="1.25.40.10">
    <property type="entry name" value="Tetratricopeptide repeat domain"/>
    <property type="match status" value="1"/>
</dbReference>
<dbReference type="SUPFAM" id="SSF55874">
    <property type="entry name" value="ATPase domain of HSP90 chaperone/DNA topoisomerase II/histidine kinase"/>
    <property type="match status" value="1"/>
</dbReference>
<dbReference type="Gene3D" id="3.30.565.10">
    <property type="entry name" value="Histidine kinase-like ATPase, C-terminal domain"/>
    <property type="match status" value="1"/>
</dbReference>
<comment type="subcellular location">
    <subcellularLocation>
        <location evidence="2">Cell membrane</location>
        <topology evidence="2">Multi-pass membrane protein</topology>
    </subcellularLocation>
</comment>
<feature type="repeat" description="TPR" evidence="11">
    <location>
        <begin position="202"/>
        <end position="235"/>
    </location>
</feature>
<dbReference type="PANTHER" id="PTHR24421">
    <property type="entry name" value="NITRATE/NITRITE SENSOR PROTEIN NARX-RELATED"/>
    <property type="match status" value="1"/>
</dbReference>
<keyword evidence="5" id="KW-0808">Transferase</keyword>
<keyword evidence="10 12" id="KW-0472">Membrane</keyword>
<dbReference type="InterPro" id="IPR003594">
    <property type="entry name" value="HATPase_dom"/>
</dbReference>
<organism evidence="15 16">
    <name type="scientific">Pseudozobellia thermophila</name>
    <dbReference type="NCBI Taxonomy" id="192903"/>
    <lineage>
        <taxon>Bacteria</taxon>
        <taxon>Pseudomonadati</taxon>
        <taxon>Bacteroidota</taxon>
        <taxon>Flavobacteriia</taxon>
        <taxon>Flavobacteriales</taxon>
        <taxon>Flavobacteriaceae</taxon>
        <taxon>Pseudozobellia</taxon>
    </lineage>
</organism>
<evidence type="ECO:0000256" key="2">
    <source>
        <dbReference type="ARBA" id="ARBA00004651"/>
    </source>
</evidence>
<dbReference type="SMART" id="SM00387">
    <property type="entry name" value="HATPase_c"/>
    <property type="match status" value="1"/>
</dbReference>
<feature type="transmembrane region" description="Helical" evidence="12">
    <location>
        <begin position="426"/>
        <end position="445"/>
    </location>
</feature>
<dbReference type="InterPro" id="IPR005467">
    <property type="entry name" value="His_kinase_dom"/>
</dbReference>
<evidence type="ECO:0000256" key="12">
    <source>
        <dbReference type="SAM" id="Phobius"/>
    </source>
</evidence>
<keyword evidence="4" id="KW-1003">Cell membrane</keyword>
<evidence type="ECO:0000313" key="15">
    <source>
        <dbReference type="EMBL" id="SHI93528.1"/>
    </source>
</evidence>
<evidence type="ECO:0000256" key="11">
    <source>
        <dbReference type="PROSITE-ProRule" id="PRU00339"/>
    </source>
</evidence>
<keyword evidence="9" id="KW-0902">Two-component regulatory system</keyword>
<keyword evidence="11" id="KW-0802">TPR repeat</keyword>
<comment type="catalytic activity">
    <reaction evidence="1">
        <text>ATP + protein L-histidine = ADP + protein N-phospho-L-histidine.</text>
        <dbReference type="EC" id="2.7.13.3"/>
    </reaction>
</comment>
<dbReference type="InterPro" id="IPR011990">
    <property type="entry name" value="TPR-like_helical_dom_sf"/>
</dbReference>
<keyword evidence="16" id="KW-1185">Reference proteome</keyword>
<feature type="domain" description="Histidine kinase" evidence="14">
    <location>
        <begin position="595"/>
        <end position="682"/>
    </location>
</feature>
<keyword evidence="6 12" id="KW-0812">Transmembrane</keyword>
<dbReference type="SUPFAM" id="SSF48452">
    <property type="entry name" value="TPR-like"/>
    <property type="match status" value="2"/>
</dbReference>
<sequence length="697" mass="80716">MLPRFSTYQIVCLTVFLGLLASNCGQSRTDAPYHSGKNETVDSIFRWIDQGRNSHLDRNARIDYLTKAEKSVDKLYNDSVQTVLTSKISYSYLKLKDSLRFNRLNLKTISLAQKRQDSVIWAEALWDRAIFFNNRALPDSAFYNYSKAQKIYERLDRDFESARMLYNMAITQAAVRDYTGSEINTIRAIEILKPLKKAKQLYLCYNNLGSVTKELKEFERAIEYYKTAFEYQEQIETENHFDSSLNNNIGVVYQEQGRYEESLPYFEKVLEKKSFRQSDPKLYALALNHWAYSKFKSDPKVDVADDIERSIRLLDSINNIPGLARAYYNLAEFNLTQKDTLQALAFAKKSKEYAKQANNNERILLDLQLMAKLEPEKSSAYTKEYITLNDSLQQVERQVRNKFARIRFETDEFIAENLLLARQKQLWTGIAVAVLLLGIMSYFILDQRVKNQKLRFQQEQQAANQEIFNLMLAQNQKVEEGKKLEQKRISEELHDGVLGRMLGARMVLTGLNKKQDEASELQRKKAIDALQDVEKEIRAISHELSHAAYQKINNFIRSIEDLLETVQVSGKFNYTFDYNKDFDWDGIKGVTKINIYRLIQESLQNCVKHAQCENVWLNLDAGGNELRVTVTDDGKGFAKKKGKKGIGMRNMASRIEKLNGQWHIESAPGKGTKVWFKVPIATPQNTKVERPKEEELT</sequence>
<dbReference type="Pfam" id="PF13424">
    <property type="entry name" value="TPR_12"/>
    <property type="match status" value="1"/>
</dbReference>
<feature type="chain" id="PRO_5012951785" description="histidine kinase" evidence="13">
    <location>
        <begin position="22"/>
        <end position="697"/>
    </location>
</feature>
<evidence type="ECO:0000256" key="13">
    <source>
        <dbReference type="SAM" id="SignalP"/>
    </source>
</evidence>
<dbReference type="Pfam" id="PF02518">
    <property type="entry name" value="HATPase_c"/>
    <property type="match status" value="1"/>
</dbReference>
<accession>A0A1M6F722</accession>
<dbReference type="EMBL" id="FQYU01000002">
    <property type="protein sequence ID" value="SHI93528.1"/>
    <property type="molecule type" value="Genomic_DNA"/>
</dbReference>
<dbReference type="PROSITE" id="PS50109">
    <property type="entry name" value="HIS_KIN"/>
    <property type="match status" value="1"/>
</dbReference>
<dbReference type="EC" id="2.7.13.3" evidence="3"/>
<evidence type="ECO:0000256" key="4">
    <source>
        <dbReference type="ARBA" id="ARBA00022475"/>
    </source>
</evidence>
<evidence type="ECO:0000256" key="6">
    <source>
        <dbReference type="ARBA" id="ARBA00022692"/>
    </source>
</evidence>
<keyword evidence="7 15" id="KW-0418">Kinase</keyword>
<reference evidence="16" key="1">
    <citation type="submission" date="2016-11" db="EMBL/GenBank/DDBJ databases">
        <authorList>
            <person name="Varghese N."/>
            <person name="Submissions S."/>
        </authorList>
    </citation>
    <scope>NUCLEOTIDE SEQUENCE [LARGE SCALE GENOMIC DNA]</scope>
    <source>
        <strain evidence="16">DSM 19858</strain>
    </source>
</reference>
<evidence type="ECO:0000256" key="10">
    <source>
        <dbReference type="ARBA" id="ARBA00023136"/>
    </source>
</evidence>
<dbReference type="GO" id="GO:0004673">
    <property type="term" value="F:protein histidine kinase activity"/>
    <property type="evidence" value="ECO:0007669"/>
    <property type="project" value="UniProtKB-EC"/>
</dbReference>
<dbReference type="AlphaFoldDB" id="A0A1M6F722"/>
<feature type="repeat" description="TPR" evidence="11">
    <location>
        <begin position="243"/>
        <end position="276"/>
    </location>
</feature>